<evidence type="ECO:0000313" key="2">
    <source>
        <dbReference type="Proteomes" id="UP001652564"/>
    </source>
</evidence>
<comment type="caution">
    <text evidence="1">The sequence shown here is derived from an EMBL/GenBank/DDBJ whole genome shotgun (WGS) entry which is preliminary data.</text>
</comment>
<gene>
    <name evidence="1" type="ORF">OEZ71_10190</name>
</gene>
<protein>
    <submittedName>
        <fullName evidence="1">Uncharacterized protein</fullName>
    </submittedName>
</protein>
<keyword evidence="2" id="KW-1185">Reference proteome</keyword>
<dbReference type="RefSeq" id="WP_263739842.1">
    <property type="nucleotide sequence ID" value="NZ_JAOWKZ010000002.1"/>
</dbReference>
<proteinExistence type="predicted"/>
<accession>A0ABT2ZNI7</accession>
<sequence>MQNQNSGRTDVYVIAVRDFVVLKDLEDTVRDFDPSALVLTATCCDAAIVKIRAQDRLAAVFLEAGPGYVAAERMDHLVQSRGGRLVLFGDDAEDEWDDERSARRWPTLQRPFSSQSVLSLIIAGRG</sequence>
<reference evidence="1 2" key="1">
    <citation type="submission" date="2022-10" db="EMBL/GenBank/DDBJ databases">
        <title>Defluviimonas sp. nov., isolated from ocean surface sediments.</title>
        <authorList>
            <person name="He W."/>
            <person name="Wang L."/>
            <person name="Zhang D.-F."/>
        </authorList>
    </citation>
    <scope>NUCLEOTIDE SEQUENCE [LARGE SCALE GENOMIC DNA]</scope>
    <source>
        <strain evidence="1 2">WL0050</strain>
    </source>
</reference>
<dbReference type="EMBL" id="JAOWKZ010000002">
    <property type="protein sequence ID" value="MCV2872663.1"/>
    <property type="molecule type" value="Genomic_DNA"/>
</dbReference>
<dbReference type="Proteomes" id="UP001652564">
    <property type="component" value="Unassembled WGS sequence"/>
</dbReference>
<name>A0ABT2ZNI7_9RHOB</name>
<organism evidence="1 2">
    <name type="scientific">Albidovulum litorale</name>
    <dbReference type="NCBI Taxonomy" id="2984134"/>
    <lineage>
        <taxon>Bacteria</taxon>
        <taxon>Pseudomonadati</taxon>
        <taxon>Pseudomonadota</taxon>
        <taxon>Alphaproteobacteria</taxon>
        <taxon>Rhodobacterales</taxon>
        <taxon>Paracoccaceae</taxon>
        <taxon>Albidovulum</taxon>
    </lineage>
</organism>
<evidence type="ECO:0000313" key="1">
    <source>
        <dbReference type="EMBL" id="MCV2872663.1"/>
    </source>
</evidence>